<sequence>MGYLVAVILGLSYQPIFNSKAARGCFYDKKTGIFPKVSLQIADITNAWINKTRCGEVMQCLSQC</sequence>
<evidence type="ECO:0000313" key="2">
    <source>
        <dbReference type="Proteomes" id="UP000526892"/>
    </source>
</evidence>
<proteinExistence type="predicted"/>
<name>A0A7Z0LV11_9GAMM</name>
<reference evidence="1 2" key="1">
    <citation type="journal article" date="2003" name="Extremophiles">
        <title>Halomonas glaciei sp. nov. isolated from fast ice of Adelie Land, Antarctica.</title>
        <authorList>
            <person name="Reddy G.S."/>
            <person name="Raghavan P.U."/>
            <person name="Sarita N.B."/>
            <person name="Prakash J.S."/>
            <person name="Nagesh N."/>
            <person name="Delille D."/>
            <person name="Shivaji S."/>
        </authorList>
    </citation>
    <scope>NUCLEOTIDE SEQUENCE [LARGE SCALE GENOMIC DNA]</scope>
    <source>
        <strain evidence="1 2">DD39</strain>
    </source>
</reference>
<keyword evidence="2" id="KW-1185">Reference proteome</keyword>
<dbReference type="RefSeq" id="WP_179916627.1">
    <property type="nucleotide sequence ID" value="NZ_JACCDE010000024.1"/>
</dbReference>
<gene>
    <name evidence="1" type="ORF">HZS80_15875</name>
</gene>
<accession>A0A7Z0LV11</accession>
<comment type="caution">
    <text evidence="1">The sequence shown here is derived from an EMBL/GenBank/DDBJ whole genome shotgun (WGS) entry which is preliminary data.</text>
</comment>
<dbReference type="EMBL" id="JACCDE010000024">
    <property type="protein sequence ID" value="NYS79175.1"/>
    <property type="molecule type" value="Genomic_DNA"/>
</dbReference>
<dbReference type="Proteomes" id="UP000526892">
    <property type="component" value="Unassembled WGS sequence"/>
</dbReference>
<protein>
    <submittedName>
        <fullName evidence="1">Uncharacterized protein</fullName>
    </submittedName>
</protein>
<dbReference type="AlphaFoldDB" id="A0A7Z0LV11"/>
<evidence type="ECO:0000313" key="1">
    <source>
        <dbReference type="EMBL" id="NYS79175.1"/>
    </source>
</evidence>
<organism evidence="1 2">
    <name type="scientific">Vreelandella glaciei</name>
    <dbReference type="NCBI Taxonomy" id="186761"/>
    <lineage>
        <taxon>Bacteria</taxon>
        <taxon>Pseudomonadati</taxon>
        <taxon>Pseudomonadota</taxon>
        <taxon>Gammaproteobacteria</taxon>
        <taxon>Oceanospirillales</taxon>
        <taxon>Halomonadaceae</taxon>
        <taxon>Vreelandella</taxon>
    </lineage>
</organism>